<dbReference type="PANTHER" id="PTHR11203:SF37">
    <property type="entry name" value="INTEGRATOR COMPLEX SUBUNIT 11"/>
    <property type="match status" value="1"/>
</dbReference>
<comment type="caution">
    <text evidence="4">The sequence shown here is derived from an EMBL/GenBank/DDBJ whole genome shotgun (WGS) entry which is preliminary data.</text>
</comment>
<evidence type="ECO:0000256" key="1">
    <source>
        <dbReference type="ARBA" id="ARBA00022801"/>
    </source>
</evidence>
<dbReference type="InterPro" id="IPR011108">
    <property type="entry name" value="RMMBL"/>
</dbReference>
<dbReference type="Pfam" id="PF00753">
    <property type="entry name" value="Lactamase_B"/>
    <property type="match status" value="1"/>
</dbReference>
<dbReference type="SMART" id="SM01027">
    <property type="entry name" value="Beta-Casp"/>
    <property type="match status" value="1"/>
</dbReference>
<keyword evidence="5" id="KW-1185">Reference proteome</keyword>
<organism evidence="4 5">
    <name type="scientific">Aurantiacibacter gilvus</name>
    <dbReference type="NCBI Taxonomy" id="3139141"/>
    <lineage>
        <taxon>Bacteria</taxon>
        <taxon>Pseudomonadati</taxon>
        <taxon>Pseudomonadota</taxon>
        <taxon>Alphaproteobacteria</taxon>
        <taxon>Sphingomonadales</taxon>
        <taxon>Erythrobacteraceae</taxon>
        <taxon>Aurantiacibacter</taxon>
    </lineage>
</organism>
<accession>A0ABU9IA43</accession>
<dbReference type="InterPro" id="IPR022712">
    <property type="entry name" value="Beta_Casp"/>
</dbReference>
<proteinExistence type="predicted"/>
<reference evidence="4 5" key="1">
    <citation type="submission" date="2024-04" db="EMBL/GenBank/DDBJ databases">
        <title>Aurantiacibacter sp. DGU6 16S ribosomal RNA gene Genome sequencing and assembly.</title>
        <authorList>
            <person name="Park S."/>
        </authorList>
    </citation>
    <scope>NUCLEOTIDE SEQUENCE [LARGE SCALE GENOMIC DNA]</scope>
    <source>
        <strain evidence="4 5">DGU6</strain>
    </source>
</reference>
<dbReference type="Gene3D" id="3.60.15.10">
    <property type="entry name" value="Ribonuclease Z/Hydroxyacylglutathione hydrolase-like"/>
    <property type="match status" value="1"/>
</dbReference>
<dbReference type="PANTHER" id="PTHR11203">
    <property type="entry name" value="CLEAVAGE AND POLYADENYLATION SPECIFICITY FACTOR FAMILY MEMBER"/>
    <property type="match status" value="1"/>
</dbReference>
<dbReference type="Pfam" id="PF07521">
    <property type="entry name" value="RMMBL"/>
    <property type="match status" value="1"/>
</dbReference>
<evidence type="ECO:0000313" key="4">
    <source>
        <dbReference type="EMBL" id="MEL1249270.1"/>
    </source>
</evidence>
<dbReference type="EMBL" id="JBBYHV010000001">
    <property type="protein sequence ID" value="MEL1249270.1"/>
    <property type="molecule type" value="Genomic_DNA"/>
</dbReference>
<evidence type="ECO:0000259" key="2">
    <source>
        <dbReference type="SMART" id="SM00849"/>
    </source>
</evidence>
<evidence type="ECO:0000259" key="3">
    <source>
        <dbReference type="SMART" id="SM01027"/>
    </source>
</evidence>
<gene>
    <name evidence="4" type="ORF">AAEO60_01145</name>
</gene>
<dbReference type="InterPro" id="IPR001279">
    <property type="entry name" value="Metallo-B-lactamas"/>
</dbReference>
<evidence type="ECO:0000313" key="5">
    <source>
        <dbReference type="Proteomes" id="UP001497045"/>
    </source>
</evidence>
<dbReference type="SMART" id="SM00849">
    <property type="entry name" value="Lactamase_B"/>
    <property type="match status" value="1"/>
</dbReference>
<dbReference type="RefSeq" id="WP_341671802.1">
    <property type="nucleotide sequence ID" value="NZ_JBBYHV010000001.1"/>
</dbReference>
<dbReference type="Gene3D" id="3.40.50.10890">
    <property type="match status" value="1"/>
</dbReference>
<name>A0ABU9IA43_9SPHN</name>
<dbReference type="Proteomes" id="UP001497045">
    <property type="component" value="Unassembled WGS sequence"/>
</dbReference>
<dbReference type="CDD" id="cd16295">
    <property type="entry name" value="TTHA0252-CPSF-like_MBL-fold"/>
    <property type="match status" value="1"/>
</dbReference>
<keyword evidence="1 4" id="KW-0378">Hydrolase</keyword>
<dbReference type="PROSITE" id="PS51257">
    <property type="entry name" value="PROKAR_LIPOPROTEIN"/>
    <property type="match status" value="1"/>
</dbReference>
<dbReference type="GO" id="GO:0016787">
    <property type="term" value="F:hydrolase activity"/>
    <property type="evidence" value="ECO:0007669"/>
    <property type="project" value="UniProtKB-KW"/>
</dbReference>
<dbReference type="InterPro" id="IPR036866">
    <property type="entry name" value="RibonucZ/Hydroxyglut_hydro"/>
</dbReference>
<dbReference type="Pfam" id="PF10996">
    <property type="entry name" value="Beta-Casp"/>
    <property type="match status" value="1"/>
</dbReference>
<feature type="domain" description="Beta-Casp" evidence="3">
    <location>
        <begin position="256"/>
        <end position="374"/>
    </location>
</feature>
<protein>
    <submittedName>
        <fullName evidence="4">MBL fold metallo-hydrolase</fullName>
        <ecNumber evidence="4">3.-.-.-</ecNumber>
    </submittedName>
</protein>
<dbReference type="InterPro" id="IPR050698">
    <property type="entry name" value="MBL"/>
</dbReference>
<feature type="domain" description="Metallo-beta-lactamase" evidence="2">
    <location>
        <begin position="18"/>
        <end position="240"/>
    </location>
</feature>
<sequence>MTDRAPTLTFHGAAGTVTGSCMEFVHEGSRVLVDCGLYQGSRTLELLNHEPFAFDPRTVDAVILTHAHIDHSGLLPKLVARGFDGAIWCTRETIDLLEHMLADAGRIQEYDAERRNHRRDRAGDEPFEPLYTSEDSMAAWELCRPVELGQAFEPAEGIQARLWNAGHILGSASVGLMAGGVHTVFSGDIGPDNKAFQADPEGPSGVDHVVCESTYGDRARERVTIDQRRTLLRAEVESALARGGNLVIPVFALERTQELLLDLHHLIRSDVIPNAQIFIDSPLANKTTAVFGRYAAQLEDTGGRNVFDHPSFHYVTDVEHSMRLNSMSGAIILAASGMCEGGRIRHHLVHNLHRRDSTVLFVGYQAQGTLGRVIIEGAQRVRISGKDVKVRAQIRSIHSYSAHADQSELLDWIAARYPISGSLFLDHGEARALETMRRELQRRDPQLSVRLPEIGERYALLTGEPAKRLETGRTDLAELLGQDWQNEYADFATSLKAELRKLHDDKQREEALEKMRAVLKSYNDFRTKNGKSAV</sequence>
<dbReference type="EC" id="3.-.-.-" evidence="4"/>
<dbReference type="SUPFAM" id="SSF56281">
    <property type="entry name" value="Metallo-hydrolase/oxidoreductase"/>
    <property type="match status" value="1"/>
</dbReference>